<protein>
    <submittedName>
        <fullName evidence="2">Uncharacterized protein</fullName>
    </submittedName>
</protein>
<organism evidence="2 3">
    <name type="scientific">Eumeta variegata</name>
    <name type="common">Bagworm moth</name>
    <name type="synonym">Eumeta japonica</name>
    <dbReference type="NCBI Taxonomy" id="151549"/>
    <lineage>
        <taxon>Eukaryota</taxon>
        <taxon>Metazoa</taxon>
        <taxon>Ecdysozoa</taxon>
        <taxon>Arthropoda</taxon>
        <taxon>Hexapoda</taxon>
        <taxon>Insecta</taxon>
        <taxon>Pterygota</taxon>
        <taxon>Neoptera</taxon>
        <taxon>Endopterygota</taxon>
        <taxon>Lepidoptera</taxon>
        <taxon>Glossata</taxon>
        <taxon>Ditrysia</taxon>
        <taxon>Tineoidea</taxon>
        <taxon>Psychidae</taxon>
        <taxon>Oiketicinae</taxon>
        <taxon>Eumeta</taxon>
    </lineage>
</organism>
<evidence type="ECO:0000313" key="3">
    <source>
        <dbReference type="Proteomes" id="UP000299102"/>
    </source>
</evidence>
<dbReference type="AlphaFoldDB" id="A0A4C1YEJ2"/>
<evidence type="ECO:0000256" key="1">
    <source>
        <dbReference type="SAM" id="MobiDB-lite"/>
    </source>
</evidence>
<proteinExistence type="predicted"/>
<sequence>MYTSRRAGWGLKHLAAEDRGARRRIEPLLGTRRKSPKVFVIDVGRDAVCLRSGKVKACSPIDIDAAADRDALYRGAGARERDGDTWPRRGTGNVRDVPGQSDTEKRIGNIIENRIATGLMVESVIG</sequence>
<keyword evidence="3" id="KW-1185">Reference proteome</keyword>
<feature type="compositionally biased region" description="Basic and acidic residues" evidence="1">
    <location>
        <begin position="77"/>
        <end position="87"/>
    </location>
</feature>
<accession>A0A4C1YEJ2</accession>
<gene>
    <name evidence="2" type="ORF">EVAR_54766_1</name>
</gene>
<dbReference type="Proteomes" id="UP000299102">
    <property type="component" value="Unassembled WGS sequence"/>
</dbReference>
<name>A0A4C1YEJ2_EUMVA</name>
<comment type="caution">
    <text evidence="2">The sequence shown here is derived from an EMBL/GenBank/DDBJ whole genome shotgun (WGS) entry which is preliminary data.</text>
</comment>
<reference evidence="2 3" key="1">
    <citation type="journal article" date="2019" name="Commun. Biol.">
        <title>The bagworm genome reveals a unique fibroin gene that provides high tensile strength.</title>
        <authorList>
            <person name="Kono N."/>
            <person name="Nakamura H."/>
            <person name="Ohtoshi R."/>
            <person name="Tomita M."/>
            <person name="Numata K."/>
            <person name="Arakawa K."/>
        </authorList>
    </citation>
    <scope>NUCLEOTIDE SEQUENCE [LARGE SCALE GENOMIC DNA]</scope>
</reference>
<feature type="region of interest" description="Disordered" evidence="1">
    <location>
        <begin position="77"/>
        <end position="102"/>
    </location>
</feature>
<dbReference type="EMBL" id="BGZK01001168">
    <property type="protein sequence ID" value="GBP73272.1"/>
    <property type="molecule type" value="Genomic_DNA"/>
</dbReference>
<evidence type="ECO:0000313" key="2">
    <source>
        <dbReference type="EMBL" id="GBP73272.1"/>
    </source>
</evidence>